<gene>
    <name evidence="2" type="ORF">DX130_17915</name>
</gene>
<name>A0A371PEQ9_9BACL</name>
<accession>A0A371PEQ9</accession>
<dbReference type="AlphaFoldDB" id="A0A371PEQ9"/>
<evidence type="ECO:0000256" key="1">
    <source>
        <dbReference type="SAM" id="Phobius"/>
    </source>
</evidence>
<sequence>MSGNTGEMLSEIRERIVRVETKIDVMTETKETAMVAARNAAEALQSVKAAHHIINDVQDNQKWLWRTVIGGIVAAVVSFFFRGL</sequence>
<dbReference type="Pfam" id="PF10779">
    <property type="entry name" value="XhlA"/>
    <property type="match status" value="1"/>
</dbReference>
<dbReference type="RefSeq" id="WP_116047680.1">
    <property type="nucleotide sequence ID" value="NZ_QUBQ01000003.1"/>
</dbReference>
<dbReference type="EMBL" id="QUBQ01000003">
    <property type="protein sequence ID" value="REK74395.1"/>
    <property type="molecule type" value="Genomic_DNA"/>
</dbReference>
<keyword evidence="1" id="KW-0812">Transmembrane</keyword>
<keyword evidence="1" id="KW-1133">Transmembrane helix</keyword>
<protein>
    <submittedName>
        <fullName evidence="2">Hemolysin XhlA</fullName>
    </submittedName>
</protein>
<dbReference type="InterPro" id="IPR019715">
    <property type="entry name" value="Haemolysin_XhlA"/>
</dbReference>
<dbReference type="OrthoDB" id="2186744at2"/>
<proteinExistence type="predicted"/>
<dbReference type="Proteomes" id="UP000261905">
    <property type="component" value="Unassembled WGS sequence"/>
</dbReference>
<keyword evidence="3" id="KW-1185">Reference proteome</keyword>
<evidence type="ECO:0000313" key="2">
    <source>
        <dbReference type="EMBL" id="REK74395.1"/>
    </source>
</evidence>
<organism evidence="2 3">
    <name type="scientific">Paenibacillus paeoniae</name>
    <dbReference type="NCBI Taxonomy" id="2292705"/>
    <lineage>
        <taxon>Bacteria</taxon>
        <taxon>Bacillati</taxon>
        <taxon>Bacillota</taxon>
        <taxon>Bacilli</taxon>
        <taxon>Bacillales</taxon>
        <taxon>Paenibacillaceae</taxon>
        <taxon>Paenibacillus</taxon>
    </lineage>
</organism>
<comment type="caution">
    <text evidence="2">The sequence shown here is derived from an EMBL/GenBank/DDBJ whole genome shotgun (WGS) entry which is preliminary data.</text>
</comment>
<keyword evidence="1" id="KW-0472">Membrane</keyword>
<feature type="transmembrane region" description="Helical" evidence="1">
    <location>
        <begin position="63"/>
        <end position="81"/>
    </location>
</feature>
<evidence type="ECO:0000313" key="3">
    <source>
        <dbReference type="Proteomes" id="UP000261905"/>
    </source>
</evidence>
<reference evidence="2 3" key="1">
    <citation type="submission" date="2018-08" db="EMBL/GenBank/DDBJ databases">
        <title>Paenibacillus sp. M4BSY-1, whole genome shotgun sequence.</title>
        <authorList>
            <person name="Tuo L."/>
        </authorList>
    </citation>
    <scope>NUCLEOTIDE SEQUENCE [LARGE SCALE GENOMIC DNA]</scope>
    <source>
        <strain evidence="2 3">M4BSY-1</strain>
    </source>
</reference>